<dbReference type="RefSeq" id="WP_068449037.1">
    <property type="nucleotide sequence ID" value="NZ_CP150660.1"/>
</dbReference>
<evidence type="ECO:0000313" key="4">
    <source>
        <dbReference type="Proteomes" id="UP000076923"/>
    </source>
</evidence>
<reference evidence="3 4" key="1">
    <citation type="submission" date="2016-02" db="EMBL/GenBank/DDBJ databases">
        <title>Draft genome sequence of Polaribacter atrinae KACC17473.</title>
        <authorList>
            <person name="Shin S.-K."/>
            <person name="Yi H."/>
        </authorList>
    </citation>
    <scope>NUCLEOTIDE SEQUENCE [LARGE SCALE GENOMIC DNA]</scope>
    <source>
        <strain evidence="3 4">KACC 17473</strain>
    </source>
</reference>
<dbReference type="InterPro" id="IPR007621">
    <property type="entry name" value="TPM_dom"/>
</dbReference>
<comment type="caution">
    <text evidence="3">The sequence shown here is derived from an EMBL/GenBank/DDBJ whole genome shotgun (WGS) entry which is preliminary data.</text>
</comment>
<feature type="signal peptide" evidence="1">
    <location>
        <begin position="1"/>
        <end position="23"/>
    </location>
</feature>
<evidence type="ECO:0000256" key="1">
    <source>
        <dbReference type="SAM" id="SignalP"/>
    </source>
</evidence>
<name>A0A176TDX2_9FLAO</name>
<dbReference type="PANTHER" id="PTHR30373:SF2">
    <property type="entry name" value="UPF0603 PROTEIN YGCG"/>
    <property type="match status" value="1"/>
</dbReference>
<dbReference type="PANTHER" id="PTHR30373">
    <property type="entry name" value="UPF0603 PROTEIN YGCG"/>
    <property type="match status" value="1"/>
</dbReference>
<sequence length="181" mass="20181">MKIGTKILILLLTLNFLSCKGIAQETETKKPTTEIDFSDTEKSSIPKPIGIINDYGQIFTESQRTELSKILYDYDIETTRQIVVVTVDNIKPYNDIQKFATDLGQTWGVGTAEKNNGLTIVVCNPCRQIGIATGTGTGTELILTDEVCKKVIDEKIIPEFKNGEFYSGIKKGVIELIEKWK</sequence>
<dbReference type="Gene3D" id="3.10.310.50">
    <property type="match status" value="1"/>
</dbReference>
<proteinExistence type="predicted"/>
<organism evidence="3 4">
    <name type="scientific">Polaribacter atrinae</name>
    <dbReference type="NCBI Taxonomy" id="1333662"/>
    <lineage>
        <taxon>Bacteria</taxon>
        <taxon>Pseudomonadati</taxon>
        <taxon>Bacteroidota</taxon>
        <taxon>Flavobacteriia</taxon>
        <taxon>Flavobacteriales</taxon>
        <taxon>Flavobacteriaceae</taxon>
    </lineage>
</organism>
<protein>
    <recommendedName>
        <fullName evidence="2">TPM domain-containing protein</fullName>
    </recommendedName>
</protein>
<evidence type="ECO:0000313" key="3">
    <source>
        <dbReference type="EMBL" id="OAD45595.1"/>
    </source>
</evidence>
<dbReference type="STRING" id="1333662.LPB303_06550"/>
<dbReference type="Pfam" id="PF04536">
    <property type="entry name" value="TPM_phosphatase"/>
    <property type="match status" value="1"/>
</dbReference>
<accession>A0A176TDX2</accession>
<dbReference type="Proteomes" id="UP000076923">
    <property type="component" value="Unassembled WGS sequence"/>
</dbReference>
<keyword evidence="4" id="KW-1185">Reference proteome</keyword>
<dbReference type="AlphaFoldDB" id="A0A176TDX2"/>
<keyword evidence="1" id="KW-0732">Signal</keyword>
<gene>
    <name evidence="3" type="ORF">LPB303_06550</name>
</gene>
<feature type="domain" description="TPM" evidence="2">
    <location>
        <begin position="52"/>
        <end position="177"/>
    </location>
</feature>
<feature type="chain" id="PRO_5008049869" description="TPM domain-containing protein" evidence="1">
    <location>
        <begin position="24"/>
        <end position="181"/>
    </location>
</feature>
<dbReference type="OrthoDB" id="9810918at2"/>
<dbReference type="EMBL" id="LVWE01000026">
    <property type="protein sequence ID" value="OAD45595.1"/>
    <property type="molecule type" value="Genomic_DNA"/>
</dbReference>
<evidence type="ECO:0000259" key="2">
    <source>
        <dbReference type="Pfam" id="PF04536"/>
    </source>
</evidence>